<dbReference type="InterPro" id="IPR007349">
    <property type="entry name" value="DUF418"/>
</dbReference>
<keyword evidence="1" id="KW-0812">Transmembrane</keyword>
<proteinExistence type="predicted"/>
<feature type="transmembrane region" description="Helical" evidence="1">
    <location>
        <begin position="57"/>
        <end position="82"/>
    </location>
</feature>
<accession>A0A399RLQ9</accession>
<dbReference type="PANTHER" id="PTHR30590">
    <property type="entry name" value="INNER MEMBRANE PROTEIN"/>
    <property type="match status" value="1"/>
</dbReference>
<feature type="transmembrane region" description="Helical" evidence="1">
    <location>
        <begin position="318"/>
        <end position="342"/>
    </location>
</feature>
<feature type="transmembrane region" description="Helical" evidence="1">
    <location>
        <begin position="354"/>
        <end position="380"/>
    </location>
</feature>
<protein>
    <submittedName>
        <fullName evidence="3">DUF418 domain-containing protein</fullName>
    </submittedName>
</protein>
<evidence type="ECO:0000259" key="2">
    <source>
        <dbReference type="Pfam" id="PF04235"/>
    </source>
</evidence>
<reference evidence="3 4" key="1">
    <citation type="submission" date="2018-08" db="EMBL/GenBank/DDBJ databases">
        <title>Henriciella mobilis sp. nov., isolated from seawater.</title>
        <authorList>
            <person name="Cheng H."/>
            <person name="Wu Y.-H."/>
            <person name="Xu X.-W."/>
            <person name="Guo L.-L."/>
        </authorList>
    </citation>
    <scope>NUCLEOTIDE SEQUENCE [LARGE SCALE GENOMIC DNA]</scope>
    <source>
        <strain evidence="3 4">JN25</strain>
    </source>
</reference>
<dbReference type="OrthoDB" id="9807744at2"/>
<comment type="caution">
    <text evidence="3">The sequence shown here is derived from an EMBL/GenBank/DDBJ whole genome shotgun (WGS) entry which is preliminary data.</text>
</comment>
<dbReference type="RefSeq" id="WP_119374697.1">
    <property type="nucleotide sequence ID" value="NZ_QWFX01000005.1"/>
</dbReference>
<dbReference type="EMBL" id="QWFX01000005">
    <property type="protein sequence ID" value="RIJ32616.1"/>
    <property type="molecule type" value="Genomic_DNA"/>
</dbReference>
<dbReference type="Proteomes" id="UP000266385">
    <property type="component" value="Unassembled WGS sequence"/>
</dbReference>
<evidence type="ECO:0000313" key="3">
    <source>
        <dbReference type="EMBL" id="RIJ32616.1"/>
    </source>
</evidence>
<evidence type="ECO:0000313" key="4">
    <source>
        <dbReference type="Proteomes" id="UP000266385"/>
    </source>
</evidence>
<keyword evidence="1" id="KW-0472">Membrane</keyword>
<dbReference type="PANTHER" id="PTHR30590:SF2">
    <property type="entry name" value="INNER MEMBRANE PROTEIN"/>
    <property type="match status" value="1"/>
</dbReference>
<feature type="transmembrane region" description="Helical" evidence="1">
    <location>
        <begin position="102"/>
        <end position="135"/>
    </location>
</feature>
<dbReference type="Pfam" id="PF04235">
    <property type="entry name" value="DUF418"/>
    <property type="match status" value="1"/>
</dbReference>
<sequence length="398" mass="43279">MSYLQETRDAGREVFPDLARACALIGIALVNVAVFSHPMMGGYSAEGALEGADKWSYFIVNAFFLMKSYTLFSFMFGVGFAYQMKSAERRGVGFAGRYWRRSIGLLVLGLLHVALLFQGDILVIYAILGCLLFLFRNMGESGLIRWAIALYAVQILVVVLASGSFIAGMAFAPEAMQEQIAMNDELIVSANEAYGSGTFADSIAQRFTEWGQVITFGMMMQGIGAMAFFVFGLAAVRMGSIADPARPFWKRCRHVFLPIGVTGSAVGAWFMVNAEGGMMSTGAMIGMMFIVAFSPFSTAGYLGLIAKWAEKPQGAFKIFLARGGTASLTAYLLQSVIFSLVFNNYGLGYFGEMGAAVTILLALAVGFGSIASTSLWRLAFPRGPMEFLLRRWTYLGAR</sequence>
<keyword evidence="4" id="KW-1185">Reference proteome</keyword>
<feature type="transmembrane region" description="Helical" evidence="1">
    <location>
        <begin position="213"/>
        <end position="234"/>
    </location>
</feature>
<dbReference type="InterPro" id="IPR052529">
    <property type="entry name" value="Bact_Transport_Assoc"/>
</dbReference>
<gene>
    <name evidence="3" type="ORF">D1223_01820</name>
</gene>
<organism evidence="3 4">
    <name type="scientific">Henriciella mobilis</name>
    <dbReference type="NCBI Taxonomy" id="2305467"/>
    <lineage>
        <taxon>Bacteria</taxon>
        <taxon>Pseudomonadati</taxon>
        <taxon>Pseudomonadota</taxon>
        <taxon>Alphaproteobacteria</taxon>
        <taxon>Hyphomonadales</taxon>
        <taxon>Hyphomonadaceae</taxon>
        <taxon>Henriciella</taxon>
    </lineage>
</organism>
<dbReference type="AlphaFoldDB" id="A0A399RLQ9"/>
<evidence type="ECO:0000256" key="1">
    <source>
        <dbReference type="SAM" id="Phobius"/>
    </source>
</evidence>
<feature type="transmembrane region" description="Helical" evidence="1">
    <location>
        <begin position="284"/>
        <end position="306"/>
    </location>
</feature>
<name>A0A399RLQ9_9PROT</name>
<keyword evidence="1" id="KW-1133">Transmembrane helix</keyword>
<feature type="domain" description="DUF418" evidence="2">
    <location>
        <begin position="245"/>
        <end position="395"/>
    </location>
</feature>
<feature type="transmembrane region" description="Helical" evidence="1">
    <location>
        <begin position="18"/>
        <end position="36"/>
    </location>
</feature>
<feature type="transmembrane region" description="Helical" evidence="1">
    <location>
        <begin position="147"/>
        <end position="172"/>
    </location>
</feature>
<feature type="transmembrane region" description="Helical" evidence="1">
    <location>
        <begin position="255"/>
        <end position="272"/>
    </location>
</feature>